<evidence type="ECO:0000256" key="3">
    <source>
        <dbReference type="ARBA" id="ARBA00013190"/>
    </source>
</evidence>
<keyword evidence="14" id="KW-1185">Reference proteome</keyword>
<keyword evidence="6 11" id="KW-0862">Zinc</keyword>
<dbReference type="InterPro" id="IPR013154">
    <property type="entry name" value="ADH-like_N"/>
</dbReference>
<evidence type="ECO:0000259" key="12">
    <source>
        <dbReference type="SMART" id="SM00829"/>
    </source>
</evidence>
<dbReference type="CDD" id="cd08297">
    <property type="entry name" value="CAD3"/>
    <property type="match status" value="1"/>
</dbReference>
<dbReference type="EMBL" id="CP011058">
    <property type="protein sequence ID" value="AJY73495.1"/>
    <property type="molecule type" value="Genomic_DNA"/>
</dbReference>
<dbReference type="InterPro" id="IPR036291">
    <property type="entry name" value="NAD(P)-bd_dom_sf"/>
</dbReference>
<dbReference type="SUPFAM" id="SSF50129">
    <property type="entry name" value="GroES-like"/>
    <property type="match status" value="1"/>
</dbReference>
<dbReference type="EC" id="1.1.1.1" evidence="3"/>
<dbReference type="FunFam" id="3.90.180.10:FF:000002">
    <property type="entry name" value="Alcohol dehydrogenase AdhP"/>
    <property type="match status" value="1"/>
</dbReference>
<evidence type="ECO:0000256" key="2">
    <source>
        <dbReference type="ARBA" id="ARBA00008072"/>
    </source>
</evidence>
<reference evidence="14" key="2">
    <citation type="submission" date="2015-03" db="EMBL/GenBank/DDBJ databases">
        <title>Genome sequence of Paenibacillus beijingensis strain DSM 24997T.</title>
        <authorList>
            <person name="Kwak Y."/>
            <person name="Shin J.-H."/>
        </authorList>
    </citation>
    <scope>NUCLEOTIDE SEQUENCE [LARGE SCALE GENOMIC DNA]</scope>
    <source>
        <strain evidence="14">DSM 24997</strain>
    </source>
</reference>
<dbReference type="STRING" id="1126833.VN24_01220"/>
<feature type="domain" description="Enoyl reductase (ER)" evidence="12">
    <location>
        <begin position="10"/>
        <end position="335"/>
    </location>
</feature>
<sequence length="338" mass="36484">MKAAVITEFGKPLEITDVPKPESLAYSECLIRIHVCGVCHTDLHVARGDWHVEDGLPLIPGHEGVGIVEQVGPGVTNIKIGDRVGVPWLHSSCGYCEYCLTGRETLCELQKNTGFTVNGAFSEYMKADARYVVKVPDNLRDEQAAPIFCAGVATYRAMKVSGAKPGEWVAVFGLGGLGHLAVQYGKAMGLKIVGIDIHEEKIELARELGADLAVNGRSEDPAAYMKKELGGVHAAVCVAVSQQAYKQAYRSLRKGGTLVMVGLPSDDLSVPIFDMVHNQTRIVGSADGIRQDLIEALQFASEGKVSVHVNERPIEQINEIFADMEAGYINGRVVVKLS</sequence>
<dbReference type="InterPro" id="IPR011032">
    <property type="entry name" value="GroES-like_sf"/>
</dbReference>
<evidence type="ECO:0000256" key="6">
    <source>
        <dbReference type="ARBA" id="ARBA00022833"/>
    </source>
</evidence>
<keyword evidence="8" id="KW-0520">NAD</keyword>
<dbReference type="FunFam" id="3.40.50.720:FF:000039">
    <property type="entry name" value="Alcohol dehydrogenase AdhP"/>
    <property type="match status" value="1"/>
</dbReference>
<dbReference type="HOGENOM" id="CLU_026673_20_1_9"/>
<dbReference type="Gene3D" id="3.90.180.10">
    <property type="entry name" value="Medium-chain alcohol dehydrogenases, catalytic domain"/>
    <property type="match status" value="1"/>
</dbReference>
<dbReference type="InterPro" id="IPR002328">
    <property type="entry name" value="ADH_Zn_CS"/>
</dbReference>
<evidence type="ECO:0000256" key="10">
    <source>
        <dbReference type="ARBA" id="ARBA00049243"/>
    </source>
</evidence>
<evidence type="ECO:0000256" key="1">
    <source>
        <dbReference type="ARBA" id="ARBA00001947"/>
    </source>
</evidence>
<dbReference type="PROSITE" id="PS00059">
    <property type="entry name" value="ADH_ZINC"/>
    <property type="match status" value="1"/>
</dbReference>
<dbReference type="SUPFAM" id="SSF51735">
    <property type="entry name" value="NAD(P)-binding Rossmann-fold domains"/>
    <property type="match status" value="1"/>
</dbReference>
<evidence type="ECO:0000256" key="9">
    <source>
        <dbReference type="ARBA" id="ARBA00049164"/>
    </source>
</evidence>
<dbReference type="GO" id="GO:0004022">
    <property type="term" value="F:alcohol dehydrogenase (NAD+) activity"/>
    <property type="evidence" value="ECO:0007669"/>
    <property type="project" value="UniProtKB-EC"/>
</dbReference>
<dbReference type="Proteomes" id="UP000032633">
    <property type="component" value="Chromosome"/>
</dbReference>
<evidence type="ECO:0000256" key="4">
    <source>
        <dbReference type="ARBA" id="ARBA00016352"/>
    </source>
</evidence>
<dbReference type="PATRIC" id="fig|1126833.4.peg.276"/>
<organism evidence="13 14">
    <name type="scientific">Paenibacillus beijingensis</name>
    <dbReference type="NCBI Taxonomy" id="1126833"/>
    <lineage>
        <taxon>Bacteria</taxon>
        <taxon>Bacillati</taxon>
        <taxon>Bacillota</taxon>
        <taxon>Bacilli</taxon>
        <taxon>Bacillales</taxon>
        <taxon>Paenibacillaceae</taxon>
        <taxon>Paenibacillus</taxon>
    </lineage>
</organism>
<dbReference type="InterPro" id="IPR013149">
    <property type="entry name" value="ADH-like_C"/>
</dbReference>
<dbReference type="PANTHER" id="PTHR42940">
    <property type="entry name" value="ALCOHOL DEHYDROGENASE 1-RELATED"/>
    <property type="match status" value="1"/>
</dbReference>
<evidence type="ECO:0000256" key="5">
    <source>
        <dbReference type="ARBA" id="ARBA00022723"/>
    </source>
</evidence>
<dbReference type="Gene3D" id="3.40.50.720">
    <property type="entry name" value="NAD(P)-binding Rossmann-like Domain"/>
    <property type="match status" value="1"/>
</dbReference>
<dbReference type="NCBIfam" id="NF006940">
    <property type="entry name" value="PRK09422.1"/>
    <property type="match status" value="1"/>
</dbReference>
<dbReference type="AlphaFoldDB" id="A0A0D5NEA8"/>
<keyword evidence="7" id="KW-0560">Oxidoreductase</keyword>
<dbReference type="InterPro" id="IPR020843">
    <property type="entry name" value="ER"/>
</dbReference>
<keyword evidence="5 11" id="KW-0479">Metal-binding</keyword>
<evidence type="ECO:0000313" key="13">
    <source>
        <dbReference type="EMBL" id="AJY73495.1"/>
    </source>
</evidence>
<dbReference type="GO" id="GO:0008270">
    <property type="term" value="F:zinc ion binding"/>
    <property type="evidence" value="ECO:0007669"/>
    <property type="project" value="InterPro"/>
</dbReference>
<evidence type="ECO:0000313" key="14">
    <source>
        <dbReference type="Proteomes" id="UP000032633"/>
    </source>
</evidence>
<evidence type="ECO:0000256" key="7">
    <source>
        <dbReference type="ARBA" id="ARBA00023002"/>
    </source>
</evidence>
<evidence type="ECO:0000256" key="8">
    <source>
        <dbReference type="ARBA" id="ARBA00023027"/>
    </source>
</evidence>
<dbReference type="PANTHER" id="PTHR42940:SF8">
    <property type="entry name" value="VACUOLAR PROTEIN SORTING-ASSOCIATED PROTEIN 11"/>
    <property type="match status" value="1"/>
</dbReference>
<dbReference type="RefSeq" id="WP_045668930.1">
    <property type="nucleotide sequence ID" value="NZ_CP011058.1"/>
</dbReference>
<comment type="catalytic activity">
    <reaction evidence="9">
        <text>a secondary alcohol + NAD(+) = a ketone + NADH + H(+)</text>
        <dbReference type="Rhea" id="RHEA:10740"/>
        <dbReference type="ChEBI" id="CHEBI:15378"/>
        <dbReference type="ChEBI" id="CHEBI:17087"/>
        <dbReference type="ChEBI" id="CHEBI:35681"/>
        <dbReference type="ChEBI" id="CHEBI:57540"/>
        <dbReference type="ChEBI" id="CHEBI:57945"/>
        <dbReference type="EC" id="1.1.1.1"/>
    </reaction>
</comment>
<comment type="cofactor">
    <cofactor evidence="1 11">
        <name>Zn(2+)</name>
        <dbReference type="ChEBI" id="CHEBI:29105"/>
    </cofactor>
</comment>
<dbReference type="Pfam" id="PF00107">
    <property type="entry name" value="ADH_zinc_N"/>
    <property type="match status" value="1"/>
</dbReference>
<reference evidence="13 14" key="1">
    <citation type="journal article" date="2015" name="J. Biotechnol.">
        <title>Complete genome sequence of Paenibacillus beijingensis 7188(T) (=DSM 24997(T)), a novel rhizobacterium from jujube garden soil.</title>
        <authorList>
            <person name="Kwak Y."/>
            <person name="Shin J.H."/>
        </authorList>
    </citation>
    <scope>NUCLEOTIDE SEQUENCE [LARGE SCALE GENOMIC DNA]</scope>
    <source>
        <strain evidence="13 14">DSM 24997</strain>
    </source>
</reference>
<protein>
    <recommendedName>
        <fullName evidence="4">Alcohol dehydrogenase</fullName>
        <ecNumber evidence="3">1.1.1.1</ecNumber>
    </recommendedName>
</protein>
<accession>A0A0D5NEA8</accession>
<dbReference type="Pfam" id="PF08240">
    <property type="entry name" value="ADH_N"/>
    <property type="match status" value="1"/>
</dbReference>
<evidence type="ECO:0000256" key="11">
    <source>
        <dbReference type="RuleBase" id="RU361277"/>
    </source>
</evidence>
<gene>
    <name evidence="13" type="ORF">VN24_01220</name>
</gene>
<name>A0A0D5NEA8_9BACL</name>
<comment type="catalytic activity">
    <reaction evidence="10">
        <text>a primary alcohol + NAD(+) = an aldehyde + NADH + H(+)</text>
        <dbReference type="Rhea" id="RHEA:10736"/>
        <dbReference type="ChEBI" id="CHEBI:15378"/>
        <dbReference type="ChEBI" id="CHEBI:15734"/>
        <dbReference type="ChEBI" id="CHEBI:17478"/>
        <dbReference type="ChEBI" id="CHEBI:57540"/>
        <dbReference type="ChEBI" id="CHEBI:57945"/>
        <dbReference type="EC" id="1.1.1.1"/>
    </reaction>
</comment>
<proteinExistence type="inferred from homology"/>
<dbReference type="OrthoDB" id="9806940at2"/>
<dbReference type="KEGG" id="pbj:VN24_01220"/>
<dbReference type="SMART" id="SM00829">
    <property type="entry name" value="PKS_ER"/>
    <property type="match status" value="1"/>
</dbReference>
<comment type="similarity">
    <text evidence="2 11">Belongs to the zinc-containing alcohol dehydrogenase family.</text>
</comment>